<dbReference type="InterPro" id="IPR023214">
    <property type="entry name" value="HAD_sf"/>
</dbReference>
<dbReference type="GO" id="GO:0000287">
    <property type="term" value="F:magnesium ion binding"/>
    <property type="evidence" value="ECO:0007669"/>
    <property type="project" value="TreeGrafter"/>
</dbReference>
<reference evidence="1" key="2">
    <citation type="submission" date="2020-09" db="EMBL/GenBank/DDBJ databases">
        <authorList>
            <person name="Sun Q."/>
            <person name="Ohkuma M."/>
        </authorList>
    </citation>
    <scope>NUCLEOTIDE SEQUENCE</scope>
    <source>
        <strain evidence="1">JCM 3051</strain>
    </source>
</reference>
<dbReference type="PANTHER" id="PTHR10000:SF8">
    <property type="entry name" value="HAD SUPERFAMILY HYDROLASE-LIKE, TYPE 3"/>
    <property type="match status" value="1"/>
</dbReference>
<dbReference type="Gene3D" id="3.40.50.1000">
    <property type="entry name" value="HAD superfamily/HAD-like"/>
    <property type="match status" value="1"/>
</dbReference>
<evidence type="ECO:0008006" key="3">
    <source>
        <dbReference type="Google" id="ProtNLM"/>
    </source>
</evidence>
<dbReference type="Proteomes" id="UP000655589">
    <property type="component" value="Unassembled WGS sequence"/>
</dbReference>
<dbReference type="GO" id="GO:0016791">
    <property type="term" value="F:phosphatase activity"/>
    <property type="evidence" value="ECO:0007669"/>
    <property type="project" value="TreeGrafter"/>
</dbReference>
<dbReference type="Pfam" id="PF08282">
    <property type="entry name" value="Hydrolase_3"/>
    <property type="match status" value="1"/>
</dbReference>
<gene>
    <name evidence="1" type="ORF">GCM10010102_18430</name>
</gene>
<protein>
    <recommendedName>
        <fullName evidence="3">Hydroxymethylpyrimidine pyrophosphatase-like HAD family hydrolase</fullName>
    </recommendedName>
</protein>
<dbReference type="GO" id="GO:0005829">
    <property type="term" value="C:cytosol"/>
    <property type="evidence" value="ECO:0007669"/>
    <property type="project" value="TreeGrafter"/>
</dbReference>
<comment type="caution">
    <text evidence="1">The sequence shown here is derived from an EMBL/GenBank/DDBJ whole genome shotgun (WGS) entry which is preliminary data.</text>
</comment>
<accession>A0A8H9L3Z0</accession>
<dbReference type="EMBL" id="BMPT01000006">
    <property type="protein sequence ID" value="GGM23012.1"/>
    <property type="molecule type" value="Genomic_DNA"/>
</dbReference>
<reference evidence="1" key="1">
    <citation type="journal article" date="2014" name="Int. J. Syst. Evol. Microbiol.">
        <title>Complete genome sequence of Corynebacterium casei LMG S-19264T (=DSM 44701T), isolated from a smear-ripened cheese.</title>
        <authorList>
            <consortium name="US DOE Joint Genome Institute (JGI-PGF)"/>
            <person name="Walter F."/>
            <person name="Albersmeier A."/>
            <person name="Kalinowski J."/>
            <person name="Ruckert C."/>
        </authorList>
    </citation>
    <scope>NUCLEOTIDE SEQUENCE</scope>
    <source>
        <strain evidence="1">JCM 3051</strain>
    </source>
</reference>
<organism evidence="1 2">
    <name type="scientific">Promicromonospora citrea</name>
    <dbReference type="NCBI Taxonomy" id="43677"/>
    <lineage>
        <taxon>Bacteria</taxon>
        <taxon>Bacillati</taxon>
        <taxon>Actinomycetota</taxon>
        <taxon>Actinomycetes</taxon>
        <taxon>Micrococcales</taxon>
        <taxon>Promicromonosporaceae</taxon>
        <taxon>Promicromonospora</taxon>
    </lineage>
</organism>
<dbReference type="Gene3D" id="3.30.1240.10">
    <property type="match status" value="1"/>
</dbReference>
<name>A0A8H9L3Z0_9MICO</name>
<keyword evidence="2" id="KW-1185">Reference proteome</keyword>
<dbReference type="AlphaFoldDB" id="A0A8H9L3Z0"/>
<evidence type="ECO:0000313" key="1">
    <source>
        <dbReference type="EMBL" id="GGM23012.1"/>
    </source>
</evidence>
<dbReference type="PANTHER" id="PTHR10000">
    <property type="entry name" value="PHOSPHOSERINE PHOSPHATASE"/>
    <property type="match status" value="1"/>
</dbReference>
<proteinExistence type="predicted"/>
<sequence>MRRAEVEPAARIGIEEPGWGWRVNEPFAPGQVNCEQKVASVVDLCFSPVTRVAVAAPGVARHLDLLRETGVTVTRAGESWLDVTGPGVTKASALEVLRVKLGISSGATVAVGDSENDLEALAWAGREISMGHAPAVVQGVADEATGTIDEHGVATALDSLLPPIDTTGLSDLAAQLAVAVDSAPGVTKLRVWHGAGAELAGAEIRTAVARAWRRHAPIPEAVGSTMLALADAADQAGLGYPTTDLRLRARWTRGEARPALFELPIWQR</sequence>
<evidence type="ECO:0000313" key="2">
    <source>
        <dbReference type="Proteomes" id="UP000655589"/>
    </source>
</evidence>
<dbReference type="InterPro" id="IPR036412">
    <property type="entry name" value="HAD-like_sf"/>
</dbReference>
<dbReference type="SUPFAM" id="SSF56784">
    <property type="entry name" value="HAD-like"/>
    <property type="match status" value="1"/>
</dbReference>